<feature type="compositionally biased region" description="Polar residues" evidence="1">
    <location>
        <begin position="131"/>
        <end position="156"/>
    </location>
</feature>
<protein>
    <submittedName>
        <fullName evidence="2">Uncharacterized protein</fullName>
    </submittedName>
</protein>
<accession>A0A9X0B978</accession>
<dbReference type="EMBL" id="JAPZBU010000007">
    <property type="protein sequence ID" value="KAJ5394744.1"/>
    <property type="molecule type" value="Genomic_DNA"/>
</dbReference>
<feature type="region of interest" description="Disordered" evidence="1">
    <location>
        <begin position="416"/>
        <end position="435"/>
    </location>
</feature>
<organism evidence="2 3">
    <name type="scientific">Penicillium cosmopolitanum</name>
    <dbReference type="NCBI Taxonomy" id="1131564"/>
    <lineage>
        <taxon>Eukaryota</taxon>
        <taxon>Fungi</taxon>
        <taxon>Dikarya</taxon>
        <taxon>Ascomycota</taxon>
        <taxon>Pezizomycotina</taxon>
        <taxon>Eurotiomycetes</taxon>
        <taxon>Eurotiomycetidae</taxon>
        <taxon>Eurotiales</taxon>
        <taxon>Aspergillaceae</taxon>
        <taxon>Penicillium</taxon>
    </lineage>
</organism>
<evidence type="ECO:0000256" key="1">
    <source>
        <dbReference type="SAM" id="MobiDB-lite"/>
    </source>
</evidence>
<name>A0A9X0B978_9EURO</name>
<feature type="compositionally biased region" description="Basic and acidic residues" evidence="1">
    <location>
        <begin position="195"/>
        <end position="206"/>
    </location>
</feature>
<dbReference type="GeneID" id="81370148"/>
<proteinExistence type="predicted"/>
<reference evidence="2" key="1">
    <citation type="submission" date="2022-12" db="EMBL/GenBank/DDBJ databases">
        <authorList>
            <person name="Petersen C."/>
        </authorList>
    </citation>
    <scope>NUCLEOTIDE SEQUENCE</scope>
    <source>
        <strain evidence="2">IBT 29677</strain>
    </source>
</reference>
<dbReference type="OrthoDB" id="4345330at2759"/>
<sequence length="435" mass="48708">MLTPEKKRACGDIGKEGSFEHLIDEYSALQLGERAATEGSLAPDNADSGEAQPWISYVSDQQQQDIEEVDDVGIEEYAEACMDTYRALMKKGKLSFSENQMLGELHSVLSDYYLSDPQKFDAQFNTVDGQLQSEDQEKTASTPAMHSCHSSHSGQRVSEDPWRQGSPEATGDLQTSPFLSDDIGRERLVGMSDSELERDATEKNHSADPSSMGKELGAAGSSRQRSNHLEGRTDNATPDNGSLVSLCPVSHSASESASNRATTNNDLVDGWGSLRRSTFVIIQCGPHHAAKYRFEYRLNYKNDSLASISDRTKRISALEDIDSSGNPMWRYTSENVKDVVGVVAEARNPCKDYETNPCMWLKVYWENLKLDDQENLIGGYSWVPRWEFPRFWGGSRLSMLRIRELWDQQEKRHQKHLESSGQIAKGHPLAPFPLD</sequence>
<dbReference type="AlphaFoldDB" id="A0A9X0B978"/>
<feature type="region of interest" description="Disordered" evidence="1">
    <location>
        <begin position="131"/>
        <end position="262"/>
    </location>
</feature>
<dbReference type="Proteomes" id="UP001147747">
    <property type="component" value="Unassembled WGS sequence"/>
</dbReference>
<feature type="compositionally biased region" description="Polar residues" evidence="1">
    <location>
        <begin position="251"/>
        <end position="262"/>
    </location>
</feature>
<evidence type="ECO:0000313" key="2">
    <source>
        <dbReference type="EMBL" id="KAJ5394744.1"/>
    </source>
</evidence>
<reference evidence="2" key="2">
    <citation type="journal article" date="2023" name="IMA Fungus">
        <title>Comparative genomic study of the Penicillium genus elucidates a diverse pangenome and 15 lateral gene transfer events.</title>
        <authorList>
            <person name="Petersen C."/>
            <person name="Sorensen T."/>
            <person name="Nielsen M.R."/>
            <person name="Sondergaard T.E."/>
            <person name="Sorensen J.L."/>
            <person name="Fitzpatrick D.A."/>
            <person name="Frisvad J.C."/>
            <person name="Nielsen K.L."/>
        </authorList>
    </citation>
    <scope>NUCLEOTIDE SEQUENCE</scope>
    <source>
        <strain evidence="2">IBT 29677</strain>
    </source>
</reference>
<dbReference type="RefSeq" id="XP_056488429.1">
    <property type="nucleotide sequence ID" value="XM_056631168.1"/>
</dbReference>
<feature type="compositionally biased region" description="Polar residues" evidence="1">
    <location>
        <begin position="234"/>
        <end position="243"/>
    </location>
</feature>
<comment type="caution">
    <text evidence="2">The sequence shown here is derived from an EMBL/GenBank/DDBJ whole genome shotgun (WGS) entry which is preliminary data.</text>
</comment>
<evidence type="ECO:0000313" key="3">
    <source>
        <dbReference type="Proteomes" id="UP001147747"/>
    </source>
</evidence>
<gene>
    <name evidence="2" type="ORF">N7509_006531</name>
</gene>
<keyword evidence="3" id="KW-1185">Reference proteome</keyword>